<evidence type="ECO:0000313" key="7">
    <source>
        <dbReference type="Proteomes" id="UP001595912"/>
    </source>
</evidence>
<dbReference type="EMBL" id="JBHSIU010000039">
    <property type="protein sequence ID" value="MFC5001832.1"/>
    <property type="molecule type" value="Genomic_DNA"/>
</dbReference>
<keyword evidence="2 6" id="KW-0328">Glycosyltransferase</keyword>
<comment type="caution">
    <text evidence="6">The sequence shown here is derived from an EMBL/GenBank/DDBJ whole genome shotgun (WGS) entry which is preliminary data.</text>
</comment>
<evidence type="ECO:0000256" key="1">
    <source>
        <dbReference type="ARBA" id="ARBA00006739"/>
    </source>
</evidence>
<evidence type="ECO:0000313" key="6">
    <source>
        <dbReference type="EMBL" id="MFC5001832.1"/>
    </source>
</evidence>
<sequence length="345" mass="38715">MVIPAHNEEAGIRGAVDALQNQTYRPSRVVVVADNCTDKTVKLAYWAGAQVLVTKYNRHKKAGALNQVFAELLSQMADHDMVMVVDADSELDPDFLNYAVAQLNADPKMGAVGGIFRGSAGGGFVGHLQRNEYARYARDVARLNGKCLVVTGTAALFRVGTLKAVSRGRIAGILPRGDGMGGVYDTSVLTEDNELTFALLHLGYKVLSPKECTLVTEVMPTWRALWKQRERWKRGAIENCFQYGLTRITWRYWGRQLFTMLGVLVTFTYLGSLIFAAAVGGFHLRPLWMLVTAVFVLERVVTVRYRGWKHMVLAASMYELVLDMFLQFVHAKAYVDTILRRERKW</sequence>
<dbReference type="RefSeq" id="WP_380119338.1">
    <property type="nucleotide sequence ID" value="NZ_JBHSIU010000039.1"/>
</dbReference>
<dbReference type="Gene3D" id="3.90.550.10">
    <property type="entry name" value="Spore Coat Polysaccharide Biosynthesis Protein SpsA, Chain A"/>
    <property type="match status" value="1"/>
</dbReference>
<accession>A0ABV9W3L9</accession>
<comment type="similarity">
    <text evidence="1">Belongs to the glycosyltransferase 2 family.</text>
</comment>
<feature type="transmembrane region" description="Helical" evidence="4">
    <location>
        <begin position="257"/>
        <end position="278"/>
    </location>
</feature>
<dbReference type="PANTHER" id="PTHR43630:SF1">
    <property type="entry name" value="POLY-BETA-1,6-N-ACETYL-D-GLUCOSAMINE SYNTHASE"/>
    <property type="match status" value="1"/>
</dbReference>
<feature type="transmembrane region" description="Helical" evidence="4">
    <location>
        <begin position="284"/>
        <end position="301"/>
    </location>
</feature>
<keyword evidence="7" id="KW-1185">Reference proteome</keyword>
<dbReference type="PANTHER" id="PTHR43630">
    <property type="entry name" value="POLY-BETA-1,6-N-ACETYL-D-GLUCOSAMINE SYNTHASE"/>
    <property type="match status" value="1"/>
</dbReference>
<dbReference type="EC" id="2.4.-.-" evidence="6"/>
<gene>
    <name evidence="6" type="ORF">ACFPIJ_28835</name>
</gene>
<dbReference type="SUPFAM" id="SSF53448">
    <property type="entry name" value="Nucleotide-diphospho-sugar transferases"/>
    <property type="match status" value="1"/>
</dbReference>
<name>A0ABV9W3L9_9ACTN</name>
<evidence type="ECO:0000256" key="2">
    <source>
        <dbReference type="ARBA" id="ARBA00022676"/>
    </source>
</evidence>
<keyword evidence="4" id="KW-0472">Membrane</keyword>
<dbReference type="InterPro" id="IPR001173">
    <property type="entry name" value="Glyco_trans_2-like"/>
</dbReference>
<proteinExistence type="inferred from homology"/>
<keyword evidence="4" id="KW-0812">Transmembrane</keyword>
<feature type="domain" description="Glycosyltransferase 2-like" evidence="5">
    <location>
        <begin position="2"/>
        <end position="162"/>
    </location>
</feature>
<dbReference type="CDD" id="cd06423">
    <property type="entry name" value="CESA_like"/>
    <property type="match status" value="1"/>
</dbReference>
<dbReference type="GO" id="GO:0016757">
    <property type="term" value="F:glycosyltransferase activity"/>
    <property type="evidence" value="ECO:0007669"/>
    <property type="project" value="UniProtKB-KW"/>
</dbReference>
<evidence type="ECO:0000256" key="4">
    <source>
        <dbReference type="SAM" id="Phobius"/>
    </source>
</evidence>
<dbReference type="Proteomes" id="UP001595912">
    <property type="component" value="Unassembled WGS sequence"/>
</dbReference>
<evidence type="ECO:0000256" key="3">
    <source>
        <dbReference type="ARBA" id="ARBA00022679"/>
    </source>
</evidence>
<keyword evidence="3 6" id="KW-0808">Transferase</keyword>
<organism evidence="6 7">
    <name type="scientific">Dactylosporangium cerinum</name>
    <dbReference type="NCBI Taxonomy" id="1434730"/>
    <lineage>
        <taxon>Bacteria</taxon>
        <taxon>Bacillati</taxon>
        <taxon>Actinomycetota</taxon>
        <taxon>Actinomycetes</taxon>
        <taxon>Micromonosporales</taxon>
        <taxon>Micromonosporaceae</taxon>
        <taxon>Dactylosporangium</taxon>
    </lineage>
</organism>
<evidence type="ECO:0000259" key="5">
    <source>
        <dbReference type="Pfam" id="PF00535"/>
    </source>
</evidence>
<protein>
    <submittedName>
        <fullName evidence="6">Glycosyltransferase family 2 protein</fullName>
        <ecNumber evidence="6">2.4.-.-</ecNumber>
    </submittedName>
</protein>
<reference evidence="7" key="1">
    <citation type="journal article" date="2019" name="Int. J. Syst. Evol. Microbiol.">
        <title>The Global Catalogue of Microorganisms (GCM) 10K type strain sequencing project: providing services to taxonomists for standard genome sequencing and annotation.</title>
        <authorList>
            <consortium name="The Broad Institute Genomics Platform"/>
            <consortium name="The Broad Institute Genome Sequencing Center for Infectious Disease"/>
            <person name="Wu L."/>
            <person name="Ma J."/>
        </authorList>
    </citation>
    <scope>NUCLEOTIDE SEQUENCE [LARGE SCALE GENOMIC DNA]</scope>
    <source>
        <strain evidence="7">CGMCC 4.7152</strain>
    </source>
</reference>
<dbReference type="Pfam" id="PF00535">
    <property type="entry name" value="Glycos_transf_2"/>
    <property type="match status" value="1"/>
</dbReference>
<dbReference type="InterPro" id="IPR029044">
    <property type="entry name" value="Nucleotide-diphossugar_trans"/>
</dbReference>
<keyword evidence="4" id="KW-1133">Transmembrane helix</keyword>